<dbReference type="InterPro" id="IPR035901">
    <property type="entry name" value="GIY-YIG_endonuc_sf"/>
</dbReference>
<keyword evidence="4" id="KW-1185">Reference proteome</keyword>
<dbReference type="EMBL" id="SRMF01000009">
    <property type="protein sequence ID" value="TGG91322.1"/>
    <property type="molecule type" value="Genomic_DNA"/>
</dbReference>
<accession>A0A4Z0W3M3</accession>
<dbReference type="SUPFAM" id="SSF82771">
    <property type="entry name" value="GIY-YIG endonuclease"/>
    <property type="match status" value="1"/>
</dbReference>
<name>A0A4Z0W3M3_9GAMM</name>
<dbReference type="CDD" id="cd10456">
    <property type="entry name" value="GIY-YIG_UPF0213"/>
    <property type="match status" value="1"/>
</dbReference>
<dbReference type="PANTHER" id="PTHR34477:SF1">
    <property type="entry name" value="UPF0213 PROTEIN YHBQ"/>
    <property type="match status" value="1"/>
</dbReference>
<evidence type="ECO:0000256" key="1">
    <source>
        <dbReference type="ARBA" id="ARBA00007435"/>
    </source>
</evidence>
<dbReference type="PROSITE" id="PS50164">
    <property type="entry name" value="GIY_YIG"/>
    <property type="match status" value="1"/>
</dbReference>
<proteinExistence type="inferred from homology"/>
<dbReference type="AlphaFoldDB" id="A0A4Z0W3M3"/>
<dbReference type="OrthoDB" id="9807770at2"/>
<dbReference type="Proteomes" id="UP000297475">
    <property type="component" value="Unassembled WGS sequence"/>
</dbReference>
<comment type="similarity">
    <text evidence="1">Belongs to the UPF0213 family.</text>
</comment>
<dbReference type="Pfam" id="PF01541">
    <property type="entry name" value="GIY-YIG"/>
    <property type="match status" value="1"/>
</dbReference>
<evidence type="ECO:0000313" key="3">
    <source>
        <dbReference type="EMBL" id="TGG91322.1"/>
    </source>
</evidence>
<dbReference type="PANTHER" id="PTHR34477">
    <property type="entry name" value="UPF0213 PROTEIN YHBQ"/>
    <property type="match status" value="1"/>
</dbReference>
<dbReference type="InterPro" id="IPR050190">
    <property type="entry name" value="UPF0213_domain"/>
</dbReference>
<sequence>MPTQPKPNTLAEYPDNQSDSIPEGQQWWVYLVRCNDGTLYTGITTDLARRLRQHNGELAGGARYTRSRRPVHLAWCCTCNTRSEASREEYRVRRLSPERKLVLLKQGT</sequence>
<protein>
    <submittedName>
        <fullName evidence="3">GIY-YIG nuclease family protein</fullName>
    </submittedName>
</protein>
<gene>
    <name evidence="3" type="ORF">E4656_16515</name>
</gene>
<dbReference type="InterPro" id="IPR000305">
    <property type="entry name" value="GIY-YIG_endonuc"/>
</dbReference>
<comment type="caution">
    <text evidence="3">The sequence shown here is derived from an EMBL/GenBank/DDBJ whole genome shotgun (WGS) entry which is preliminary data.</text>
</comment>
<feature type="domain" description="GIY-YIG" evidence="2">
    <location>
        <begin position="25"/>
        <end position="102"/>
    </location>
</feature>
<evidence type="ECO:0000313" key="4">
    <source>
        <dbReference type="Proteomes" id="UP000297475"/>
    </source>
</evidence>
<dbReference type="Gene3D" id="3.40.1440.10">
    <property type="entry name" value="GIY-YIG endonuclease"/>
    <property type="match status" value="1"/>
</dbReference>
<dbReference type="RefSeq" id="WP_135484414.1">
    <property type="nucleotide sequence ID" value="NZ_SRMF01000009.1"/>
</dbReference>
<reference evidence="3 4" key="1">
    <citation type="submission" date="2019-04" db="EMBL/GenBank/DDBJ databases">
        <title>Natronospirillum operosus gen. nov., sp. nov., a haloalkaliphilic satellite isolated from decaying biomass of laboratory culture of cyanobacterium Geitlerinema sp. and proposal of Natronospirillaceae fam. nov. and Saccharospirillaceae fam. nov.</title>
        <authorList>
            <person name="Kevbrin V."/>
            <person name="Boltyanskaya Y."/>
            <person name="Koziaeva V."/>
            <person name="Grouzdev D.S."/>
            <person name="Park M."/>
            <person name="Cho J."/>
        </authorList>
    </citation>
    <scope>NUCLEOTIDE SEQUENCE [LARGE SCALE GENOMIC DNA]</scope>
    <source>
        <strain evidence="3 4">G-116</strain>
    </source>
</reference>
<organism evidence="3 4">
    <name type="scientific">Natronospirillum operosum</name>
    <dbReference type="NCBI Taxonomy" id="2759953"/>
    <lineage>
        <taxon>Bacteria</taxon>
        <taxon>Pseudomonadati</taxon>
        <taxon>Pseudomonadota</taxon>
        <taxon>Gammaproteobacteria</taxon>
        <taxon>Oceanospirillales</taxon>
        <taxon>Natronospirillaceae</taxon>
        <taxon>Natronospirillum</taxon>
    </lineage>
</organism>
<evidence type="ECO:0000259" key="2">
    <source>
        <dbReference type="PROSITE" id="PS50164"/>
    </source>
</evidence>